<evidence type="ECO:0000256" key="1">
    <source>
        <dbReference type="SAM" id="MobiDB-lite"/>
    </source>
</evidence>
<accession>C5FW67</accession>
<dbReference type="RefSeq" id="XP_002845006.1">
    <property type="nucleotide sequence ID" value="XM_002844960.1"/>
</dbReference>
<evidence type="ECO:0000313" key="2">
    <source>
        <dbReference type="EMBL" id="EEQ34151.1"/>
    </source>
</evidence>
<proteinExistence type="predicted"/>
<dbReference type="AlphaFoldDB" id="C5FW67"/>
<feature type="region of interest" description="Disordered" evidence="1">
    <location>
        <begin position="155"/>
        <end position="220"/>
    </location>
</feature>
<feature type="compositionally biased region" description="Polar residues" evidence="1">
    <location>
        <begin position="18"/>
        <end position="32"/>
    </location>
</feature>
<dbReference type="OrthoDB" id="4492028at2759"/>
<gene>
    <name evidence="2" type="ORF">MCYG_06970</name>
</gene>
<sequence length="386" mass="43212">MEATATTIYNRWVRPGHPSNTQSISAKASASTKPDVERPAPPPVASSAPIPQEQVAIECHSPVPQEKDAAPITELTHEEALAYAQVLLGGIAEYAFGTNNDTHEAHNVEAPQSVEAIHKPQAHEATLNIQAFQSPPEPQVATALEISPTTRILEQAHTSSSRLTSSASSSSTTPSAPSYIQKKFKRPHKAIEGEDQGQQSQLSRKRREDTPRPTKKAKFGNLVPFQNTCARKELSASNPDLTTENSEKINNKKEYPYAPLTEETRIRRHRVTVDPFGNYEKVSKYEDADPQVTQLLLSQGIPLSKHPRTKRELTHRDVEKINKVQRNFYKYAMKLQCDYMERLGLPRPIPQEHMVYEGEEEAFTPEDFYDYDDEAEAEAEAEAEDC</sequence>
<feature type="region of interest" description="Disordered" evidence="1">
    <location>
        <begin position="1"/>
        <end position="53"/>
    </location>
</feature>
<evidence type="ECO:0000313" key="3">
    <source>
        <dbReference type="Proteomes" id="UP000002035"/>
    </source>
</evidence>
<keyword evidence="3" id="KW-1185">Reference proteome</keyword>
<dbReference type="HOGENOM" id="CLU_715655_0_0_1"/>
<name>C5FW67_ARTOC</name>
<feature type="compositionally biased region" description="Low complexity" evidence="1">
    <location>
        <begin position="158"/>
        <end position="178"/>
    </location>
</feature>
<organism evidence="2 3">
    <name type="scientific">Arthroderma otae (strain ATCC MYA-4605 / CBS 113480)</name>
    <name type="common">Microsporum canis</name>
    <dbReference type="NCBI Taxonomy" id="554155"/>
    <lineage>
        <taxon>Eukaryota</taxon>
        <taxon>Fungi</taxon>
        <taxon>Dikarya</taxon>
        <taxon>Ascomycota</taxon>
        <taxon>Pezizomycotina</taxon>
        <taxon>Eurotiomycetes</taxon>
        <taxon>Eurotiomycetidae</taxon>
        <taxon>Onygenales</taxon>
        <taxon>Arthrodermataceae</taxon>
        <taxon>Microsporum</taxon>
    </lineage>
</organism>
<dbReference type="Proteomes" id="UP000002035">
    <property type="component" value="Unassembled WGS sequence"/>
</dbReference>
<dbReference type="eggNOG" id="ENOG502RS3R">
    <property type="taxonomic scope" value="Eukaryota"/>
</dbReference>
<protein>
    <submittedName>
        <fullName evidence="2">Uncharacterized protein</fullName>
    </submittedName>
</protein>
<dbReference type="EMBL" id="DS995706">
    <property type="protein sequence ID" value="EEQ34151.1"/>
    <property type="molecule type" value="Genomic_DNA"/>
</dbReference>
<dbReference type="VEuPathDB" id="FungiDB:MCYG_06970"/>
<reference evidence="3" key="1">
    <citation type="journal article" date="2012" name="MBio">
        <title>Comparative genome analysis of Trichophyton rubrum and related dermatophytes reveals candidate genes involved in infection.</title>
        <authorList>
            <person name="Martinez D.A."/>
            <person name="Oliver B.G."/>
            <person name="Graeser Y."/>
            <person name="Goldberg J.M."/>
            <person name="Li W."/>
            <person name="Martinez-Rossi N.M."/>
            <person name="Monod M."/>
            <person name="Shelest E."/>
            <person name="Barton R.C."/>
            <person name="Birch E."/>
            <person name="Brakhage A.A."/>
            <person name="Chen Z."/>
            <person name="Gurr S.J."/>
            <person name="Heiman D."/>
            <person name="Heitman J."/>
            <person name="Kosti I."/>
            <person name="Rossi A."/>
            <person name="Saif S."/>
            <person name="Samalova M."/>
            <person name="Saunders C.W."/>
            <person name="Shea T."/>
            <person name="Summerbell R.C."/>
            <person name="Xu J."/>
            <person name="Young S."/>
            <person name="Zeng Q."/>
            <person name="Birren B.W."/>
            <person name="Cuomo C.A."/>
            <person name="White T.C."/>
        </authorList>
    </citation>
    <scope>NUCLEOTIDE SEQUENCE [LARGE SCALE GENOMIC DNA]</scope>
    <source>
        <strain evidence="3">ATCC MYA-4605 / CBS 113480</strain>
    </source>
</reference>
<dbReference type="GeneID" id="9228232"/>